<comment type="caution">
    <text evidence="1">The sequence shown here is derived from an EMBL/GenBank/DDBJ whole genome shotgun (WGS) entry which is preliminary data.</text>
</comment>
<name>A0A9K3LL61_9STRA</name>
<evidence type="ECO:0000313" key="2">
    <source>
        <dbReference type="Proteomes" id="UP000693970"/>
    </source>
</evidence>
<protein>
    <submittedName>
        <fullName evidence="1">Uncharacterized protein</fullName>
    </submittedName>
</protein>
<dbReference type="AlphaFoldDB" id="A0A9K3LL61"/>
<dbReference type="OrthoDB" id="45473at2759"/>
<gene>
    <name evidence="1" type="ORF">IV203_037020</name>
</gene>
<accession>A0A9K3LL61</accession>
<dbReference type="Proteomes" id="UP000693970">
    <property type="component" value="Unassembled WGS sequence"/>
</dbReference>
<dbReference type="EMBL" id="JAGRRH010000009">
    <property type="protein sequence ID" value="KAG7363819.1"/>
    <property type="molecule type" value="Genomic_DNA"/>
</dbReference>
<organism evidence="1 2">
    <name type="scientific">Nitzschia inconspicua</name>
    <dbReference type="NCBI Taxonomy" id="303405"/>
    <lineage>
        <taxon>Eukaryota</taxon>
        <taxon>Sar</taxon>
        <taxon>Stramenopiles</taxon>
        <taxon>Ochrophyta</taxon>
        <taxon>Bacillariophyta</taxon>
        <taxon>Bacillariophyceae</taxon>
        <taxon>Bacillariophycidae</taxon>
        <taxon>Bacillariales</taxon>
        <taxon>Bacillariaceae</taxon>
        <taxon>Nitzschia</taxon>
    </lineage>
</organism>
<keyword evidence="2" id="KW-1185">Reference proteome</keyword>
<reference evidence="1" key="2">
    <citation type="submission" date="2021-04" db="EMBL/GenBank/DDBJ databases">
        <authorList>
            <person name="Podell S."/>
        </authorList>
    </citation>
    <scope>NUCLEOTIDE SEQUENCE</scope>
    <source>
        <strain evidence="1">Hildebrandi</strain>
    </source>
</reference>
<evidence type="ECO:0000313" key="1">
    <source>
        <dbReference type="EMBL" id="KAG7363819.1"/>
    </source>
</evidence>
<sequence length="196" mass="21974">MTERLQSTTVDSSRVEPLLPLPSKQQQQSCIILGVTCSPKLHDPSEVMTILTTSLKALFGELESYSFGMKVYKHKHNNNNSNNDDDDFVIECPLESADAIRAALTMPKLPPFLEEGTHLRLTVKIHISWDTSSVRTLTQRPAIQSNDDHATVHSPHHDELFRYPPILVVTQLLAAITTCHIDSQVSYQDPTTMVNK</sequence>
<reference evidence="1" key="1">
    <citation type="journal article" date="2021" name="Sci. Rep.">
        <title>Diploid genomic architecture of Nitzschia inconspicua, an elite biomass production diatom.</title>
        <authorList>
            <person name="Oliver A."/>
            <person name="Podell S."/>
            <person name="Pinowska A."/>
            <person name="Traller J.C."/>
            <person name="Smith S.R."/>
            <person name="McClure R."/>
            <person name="Beliaev A."/>
            <person name="Bohutskyi P."/>
            <person name="Hill E.A."/>
            <person name="Rabines A."/>
            <person name="Zheng H."/>
            <person name="Allen L.Z."/>
            <person name="Kuo A."/>
            <person name="Grigoriev I.V."/>
            <person name="Allen A.E."/>
            <person name="Hazlebeck D."/>
            <person name="Allen E.E."/>
        </authorList>
    </citation>
    <scope>NUCLEOTIDE SEQUENCE</scope>
    <source>
        <strain evidence="1">Hildebrandi</strain>
    </source>
</reference>
<proteinExistence type="predicted"/>